<comment type="caution">
    <text evidence="3">The sequence shown here is derived from an EMBL/GenBank/DDBJ whole genome shotgun (WGS) entry which is preliminary data.</text>
</comment>
<dbReference type="SUPFAM" id="SSF56349">
    <property type="entry name" value="DNA breaking-rejoining enzymes"/>
    <property type="match status" value="1"/>
</dbReference>
<dbReference type="InterPro" id="IPR002104">
    <property type="entry name" value="Integrase_catalytic"/>
</dbReference>
<protein>
    <submittedName>
        <fullName evidence="3">Site-specific integrase</fullName>
    </submittedName>
</protein>
<keyword evidence="4" id="KW-1185">Reference proteome</keyword>
<accession>A0ABQ6LNT8</accession>
<organism evidence="3 4">
    <name type="scientific">Paralimibaculum aggregatum</name>
    <dbReference type="NCBI Taxonomy" id="3036245"/>
    <lineage>
        <taxon>Bacteria</taxon>
        <taxon>Pseudomonadati</taxon>
        <taxon>Pseudomonadota</taxon>
        <taxon>Alphaproteobacteria</taxon>
        <taxon>Rhodobacterales</taxon>
        <taxon>Paracoccaceae</taxon>
        <taxon>Paralimibaculum</taxon>
    </lineage>
</organism>
<dbReference type="InterPro" id="IPR011010">
    <property type="entry name" value="DNA_brk_join_enz"/>
</dbReference>
<dbReference type="RefSeq" id="WP_285670660.1">
    <property type="nucleotide sequence ID" value="NZ_BSYI01000006.1"/>
</dbReference>
<reference evidence="3 4" key="1">
    <citation type="submission" date="2023-04" db="EMBL/GenBank/DDBJ databases">
        <title>Marinoamorphus aggregata gen. nov., sp. Nov., isolate from tissue of brittle star Ophioplocus japonicus.</title>
        <authorList>
            <person name="Kawano K."/>
            <person name="Sawayama S."/>
            <person name="Nakagawa S."/>
        </authorList>
    </citation>
    <scope>NUCLEOTIDE SEQUENCE [LARGE SCALE GENOMIC DNA]</scope>
    <source>
        <strain evidence="3 4">NKW23</strain>
    </source>
</reference>
<dbReference type="Proteomes" id="UP001239909">
    <property type="component" value="Unassembled WGS sequence"/>
</dbReference>
<evidence type="ECO:0000256" key="1">
    <source>
        <dbReference type="ARBA" id="ARBA00023172"/>
    </source>
</evidence>
<evidence type="ECO:0000313" key="4">
    <source>
        <dbReference type="Proteomes" id="UP001239909"/>
    </source>
</evidence>
<dbReference type="PROSITE" id="PS51898">
    <property type="entry name" value="TYR_RECOMBINASE"/>
    <property type="match status" value="1"/>
</dbReference>
<keyword evidence="1" id="KW-0233">DNA recombination</keyword>
<evidence type="ECO:0000259" key="2">
    <source>
        <dbReference type="PROSITE" id="PS51898"/>
    </source>
</evidence>
<evidence type="ECO:0000313" key="3">
    <source>
        <dbReference type="EMBL" id="GMG81925.1"/>
    </source>
</evidence>
<dbReference type="EMBL" id="BSYI01000006">
    <property type="protein sequence ID" value="GMG81925.1"/>
    <property type="molecule type" value="Genomic_DNA"/>
</dbReference>
<proteinExistence type="predicted"/>
<sequence length="193" mass="21750">MSPNPDPRERWLTRSEAALLLRAAAPHLRRFILLSLYTSTRKSPLLALRWLPSIDAGWIDLERGVLHRRGPGERRTRKRREAVRLPRQVPMQARIWARDGAAHVIHFRGRPVHSIKTGFAAARIAAGLPDVTPHDLKRTAVTWAFQGGMTLPDAADDFSTDSATLERVYRAHSPDHQARAVRVIERGGRDETG</sequence>
<dbReference type="Gene3D" id="1.10.443.10">
    <property type="entry name" value="Intergrase catalytic core"/>
    <property type="match status" value="1"/>
</dbReference>
<name>A0ABQ6LNT8_9RHOB</name>
<dbReference type="InterPro" id="IPR013762">
    <property type="entry name" value="Integrase-like_cat_sf"/>
</dbReference>
<feature type="domain" description="Tyr recombinase" evidence="2">
    <location>
        <begin position="7"/>
        <end position="182"/>
    </location>
</feature>
<gene>
    <name evidence="3" type="ORF">LNKW23_11380</name>
</gene>